<feature type="domain" description="Glucose/Sorbosone dehydrogenase" evidence="1">
    <location>
        <begin position="43"/>
        <end position="342"/>
    </location>
</feature>
<organism evidence="2 3">
    <name type="scientific">Daejeonella rubra</name>
    <dbReference type="NCBI Taxonomy" id="990371"/>
    <lineage>
        <taxon>Bacteria</taxon>
        <taxon>Pseudomonadati</taxon>
        <taxon>Bacteroidota</taxon>
        <taxon>Sphingobacteriia</taxon>
        <taxon>Sphingobacteriales</taxon>
        <taxon>Sphingobacteriaceae</taxon>
        <taxon>Daejeonella</taxon>
    </lineage>
</organism>
<dbReference type="PROSITE" id="PS51257">
    <property type="entry name" value="PROKAR_LIPOPROTEIN"/>
    <property type="match status" value="1"/>
</dbReference>
<dbReference type="RefSeq" id="WP_176767637.1">
    <property type="nucleotide sequence ID" value="NZ_FNHH01000008.1"/>
</dbReference>
<keyword evidence="3" id="KW-1185">Reference proteome</keyword>
<dbReference type="PANTHER" id="PTHR19328">
    <property type="entry name" value="HEDGEHOG-INTERACTING PROTEIN"/>
    <property type="match status" value="1"/>
</dbReference>
<dbReference type="PANTHER" id="PTHR19328:SF75">
    <property type="entry name" value="ALDOSE SUGAR DEHYDROGENASE YLII"/>
    <property type="match status" value="1"/>
</dbReference>
<dbReference type="InterPro" id="IPR011041">
    <property type="entry name" value="Quinoprot_gluc/sorb_DH_b-prop"/>
</dbReference>
<dbReference type="InterPro" id="IPR012938">
    <property type="entry name" value="Glc/Sorbosone_DH"/>
</dbReference>
<dbReference type="AlphaFoldDB" id="A0A1G9RRH0"/>
<dbReference type="Pfam" id="PF07995">
    <property type="entry name" value="GSDH"/>
    <property type="match status" value="1"/>
</dbReference>
<name>A0A1G9RRH0_9SPHI</name>
<reference evidence="3" key="1">
    <citation type="submission" date="2016-10" db="EMBL/GenBank/DDBJ databases">
        <authorList>
            <person name="Varghese N."/>
            <person name="Submissions S."/>
        </authorList>
    </citation>
    <scope>NUCLEOTIDE SEQUENCE [LARGE SCALE GENOMIC DNA]</scope>
    <source>
        <strain evidence="3">DSM 24536</strain>
    </source>
</reference>
<dbReference type="Proteomes" id="UP000199226">
    <property type="component" value="Unassembled WGS sequence"/>
</dbReference>
<gene>
    <name evidence="2" type="ORF">SAMN05421813_108121</name>
</gene>
<dbReference type="STRING" id="990371.SAMN05421813_108121"/>
<proteinExistence type="predicted"/>
<accession>A0A1G9RRH0</accession>
<dbReference type="EMBL" id="FNHH01000008">
    <property type="protein sequence ID" value="SDM25763.1"/>
    <property type="molecule type" value="Genomic_DNA"/>
</dbReference>
<protein>
    <submittedName>
        <fullName evidence="2">Glucose/arabinose dehydrogenase, beta-propeller fold</fullName>
    </submittedName>
</protein>
<evidence type="ECO:0000313" key="3">
    <source>
        <dbReference type="Proteomes" id="UP000199226"/>
    </source>
</evidence>
<evidence type="ECO:0000313" key="2">
    <source>
        <dbReference type="EMBL" id="SDM25763.1"/>
    </source>
</evidence>
<sequence length="399" mass="43613">MKKFNFLIYMVFVLGMGCSAPSPKKADGPALSLKIQKIADGLHSPVTAAFTPDGTMLIGEQTGQIRVLKDKDLLQVPFLDLQNKLVKLSGAYDERGLLGIALHPEYASNKKFYVYYSAPASEAGSDHQSVVSEFSTSSDPFKADAASERVLLTIHQPESNHNGGDLKFGPDGYLYIGLGDGGGAGDKHGESGNGQNMNTLLGKILRIDVNSDSSYKIPQDNPFVGKQAKPEIWAYGLRNPWRFSFDRKTGQLFAADVGQNKFEEVNIIEKGGNYGWKIMEATHCFDPEADCKTEGLKLPINEYEHELGISITGGYIYNGAAIKELSGKYIFGDWTGPLFFLEQKGQTWTRGNIELTGKPTGDLKILGFAEDNEAELYVLTNQDVGPKGTKGAVYKFVNP</sequence>
<evidence type="ECO:0000259" key="1">
    <source>
        <dbReference type="Pfam" id="PF07995"/>
    </source>
</evidence>
<dbReference type="Gene3D" id="2.120.10.30">
    <property type="entry name" value="TolB, C-terminal domain"/>
    <property type="match status" value="1"/>
</dbReference>
<dbReference type="SUPFAM" id="SSF50952">
    <property type="entry name" value="Soluble quinoprotein glucose dehydrogenase"/>
    <property type="match status" value="1"/>
</dbReference>
<dbReference type="InterPro" id="IPR011042">
    <property type="entry name" value="6-blade_b-propeller_TolB-like"/>
</dbReference>